<organism evidence="2">
    <name type="scientific">Echinostoma caproni</name>
    <dbReference type="NCBI Taxonomy" id="27848"/>
    <lineage>
        <taxon>Eukaryota</taxon>
        <taxon>Metazoa</taxon>
        <taxon>Spiralia</taxon>
        <taxon>Lophotrochozoa</taxon>
        <taxon>Platyhelminthes</taxon>
        <taxon>Trematoda</taxon>
        <taxon>Digenea</taxon>
        <taxon>Plagiorchiida</taxon>
        <taxon>Echinostomata</taxon>
        <taxon>Echinostomatoidea</taxon>
        <taxon>Echinostomatidae</taxon>
        <taxon>Echinostoma</taxon>
    </lineage>
</organism>
<dbReference type="AlphaFoldDB" id="A0A183A3M6"/>
<evidence type="ECO:0000256" key="1">
    <source>
        <dbReference type="SAM" id="MobiDB-lite"/>
    </source>
</evidence>
<feature type="region of interest" description="Disordered" evidence="1">
    <location>
        <begin position="97"/>
        <end position="117"/>
    </location>
</feature>
<accession>A0A183A3M6</accession>
<proteinExistence type="predicted"/>
<protein>
    <submittedName>
        <fullName evidence="2">OAR domain-containing protein</fullName>
    </submittedName>
</protein>
<evidence type="ECO:0000313" key="2">
    <source>
        <dbReference type="WBParaSite" id="ECPE_0000156101-mRNA-1"/>
    </source>
</evidence>
<feature type="compositionally biased region" description="Low complexity" evidence="1">
    <location>
        <begin position="97"/>
        <end position="108"/>
    </location>
</feature>
<dbReference type="WBParaSite" id="ECPE_0000156101-mRNA-1">
    <property type="protein sequence ID" value="ECPE_0000156101-mRNA-1"/>
    <property type="gene ID" value="ECPE_0000156101"/>
</dbReference>
<sequence length="117" mass="12325">LSFGNFVYYMTLMTICSSFCFAPSGFNPPASSPDSGLDQIQRHKLEALRTASADLLATLTSQASGRQALLNTFGSGALLNAIAVSLSDALQLPCTIPSSPSTSASMSEAEMRRRLSS</sequence>
<name>A0A183A3M6_9TREM</name>
<reference evidence="2" key="1">
    <citation type="submission" date="2016-06" db="UniProtKB">
        <authorList>
            <consortium name="WormBaseParasite"/>
        </authorList>
    </citation>
    <scope>IDENTIFICATION</scope>
</reference>